<dbReference type="Proteomes" id="UP000297245">
    <property type="component" value="Unassembled WGS sequence"/>
</dbReference>
<sequence length="100" mass="11637">MNQQKRKRSEQEKLIENLKKVNEYLKKICTDFGLSENFFNSSFGTRDANGPRIYVTLTIARFNPSWQCADAEEQRAKAFLLDGDPADIPYARPGLWQPYF</sequence>
<organism evidence="1 2">
    <name type="scientific">Dendrothele bispora (strain CBS 962.96)</name>
    <dbReference type="NCBI Taxonomy" id="1314807"/>
    <lineage>
        <taxon>Eukaryota</taxon>
        <taxon>Fungi</taxon>
        <taxon>Dikarya</taxon>
        <taxon>Basidiomycota</taxon>
        <taxon>Agaricomycotina</taxon>
        <taxon>Agaricomycetes</taxon>
        <taxon>Agaricomycetidae</taxon>
        <taxon>Agaricales</taxon>
        <taxon>Agaricales incertae sedis</taxon>
        <taxon>Dendrothele</taxon>
    </lineage>
</organism>
<dbReference type="EMBL" id="ML180045">
    <property type="protein sequence ID" value="THU79299.1"/>
    <property type="molecule type" value="Genomic_DNA"/>
</dbReference>
<proteinExistence type="predicted"/>
<evidence type="ECO:0000313" key="2">
    <source>
        <dbReference type="Proteomes" id="UP000297245"/>
    </source>
</evidence>
<dbReference type="AlphaFoldDB" id="A0A4S8KTZ3"/>
<evidence type="ECO:0000313" key="1">
    <source>
        <dbReference type="EMBL" id="THU79299.1"/>
    </source>
</evidence>
<reference evidence="1 2" key="1">
    <citation type="journal article" date="2019" name="Nat. Ecol. Evol.">
        <title>Megaphylogeny resolves global patterns of mushroom evolution.</title>
        <authorList>
            <person name="Varga T."/>
            <person name="Krizsan K."/>
            <person name="Foldi C."/>
            <person name="Dima B."/>
            <person name="Sanchez-Garcia M."/>
            <person name="Sanchez-Ramirez S."/>
            <person name="Szollosi G.J."/>
            <person name="Szarkandi J.G."/>
            <person name="Papp V."/>
            <person name="Albert L."/>
            <person name="Andreopoulos W."/>
            <person name="Angelini C."/>
            <person name="Antonin V."/>
            <person name="Barry K.W."/>
            <person name="Bougher N.L."/>
            <person name="Buchanan P."/>
            <person name="Buyck B."/>
            <person name="Bense V."/>
            <person name="Catcheside P."/>
            <person name="Chovatia M."/>
            <person name="Cooper J."/>
            <person name="Damon W."/>
            <person name="Desjardin D."/>
            <person name="Finy P."/>
            <person name="Geml J."/>
            <person name="Haridas S."/>
            <person name="Hughes K."/>
            <person name="Justo A."/>
            <person name="Karasinski D."/>
            <person name="Kautmanova I."/>
            <person name="Kiss B."/>
            <person name="Kocsube S."/>
            <person name="Kotiranta H."/>
            <person name="LaButti K.M."/>
            <person name="Lechner B.E."/>
            <person name="Liimatainen K."/>
            <person name="Lipzen A."/>
            <person name="Lukacs Z."/>
            <person name="Mihaltcheva S."/>
            <person name="Morgado L.N."/>
            <person name="Niskanen T."/>
            <person name="Noordeloos M.E."/>
            <person name="Ohm R.A."/>
            <person name="Ortiz-Santana B."/>
            <person name="Ovrebo C."/>
            <person name="Racz N."/>
            <person name="Riley R."/>
            <person name="Savchenko A."/>
            <person name="Shiryaev A."/>
            <person name="Soop K."/>
            <person name="Spirin V."/>
            <person name="Szebenyi C."/>
            <person name="Tomsovsky M."/>
            <person name="Tulloss R.E."/>
            <person name="Uehling J."/>
            <person name="Grigoriev I.V."/>
            <person name="Vagvolgyi C."/>
            <person name="Papp T."/>
            <person name="Martin F.M."/>
            <person name="Miettinen O."/>
            <person name="Hibbett D.S."/>
            <person name="Nagy L.G."/>
        </authorList>
    </citation>
    <scope>NUCLEOTIDE SEQUENCE [LARGE SCALE GENOMIC DNA]</scope>
    <source>
        <strain evidence="1 2">CBS 962.96</strain>
    </source>
</reference>
<gene>
    <name evidence="1" type="ORF">K435DRAFT_875630</name>
</gene>
<keyword evidence="2" id="KW-1185">Reference proteome</keyword>
<name>A0A4S8KTZ3_DENBC</name>
<protein>
    <submittedName>
        <fullName evidence="1">Uncharacterized protein</fullName>
    </submittedName>
</protein>
<accession>A0A4S8KTZ3</accession>